<reference evidence="3 4" key="1">
    <citation type="submission" date="2023-03" db="EMBL/GenBank/DDBJ databases">
        <title>Genome sequence of Lichtheimia ornata CBS 291.66.</title>
        <authorList>
            <person name="Mohabir J.T."/>
            <person name="Shea T.P."/>
            <person name="Kurbessoian T."/>
            <person name="Berby B."/>
            <person name="Fontaine J."/>
            <person name="Livny J."/>
            <person name="Gnirke A."/>
            <person name="Stajich J.E."/>
            <person name="Cuomo C.A."/>
        </authorList>
    </citation>
    <scope>NUCLEOTIDE SEQUENCE [LARGE SCALE GENOMIC DNA]</scope>
    <source>
        <strain evidence="3">CBS 291.66</strain>
    </source>
</reference>
<keyword evidence="2" id="KW-0732">Signal</keyword>
<evidence type="ECO:0000256" key="2">
    <source>
        <dbReference type="SAM" id="SignalP"/>
    </source>
</evidence>
<evidence type="ECO:0000256" key="1">
    <source>
        <dbReference type="SAM" id="MobiDB-lite"/>
    </source>
</evidence>
<dbReference type="EMBL" id="JARTCD010000017">
    <property type="protein sequence ID" value="KAJ8659673.1"/>
    <property type="molecule type" value="Genomic_DNA"/>
</dbReference>
<evidence type="ECO:0000313" key="4">
    <source>
        <dbReference type="Proteomes" id="UP001234581"/>
    </source>
</evidence>
<feature type="compositionally biased region" description="Basic and acidic residues" evidence="1">
    <location>
        <begin position="37"/>
        <end position="50"/>
    </location>
</feature>
<name>A0AAD7V5D0_9FUNG</name>
<feature type="chain" id="PRO_5042026452" evidence="2">
    <location>
        <begin position="19"/>
        <end position="101"/>
    </location>
</feature>
<feature type="region of interest" description="Disordered" evidence="1">
    <location>
        <begin position="22"/>
        <end position="65"/>
    </location>
</feature>
<protein>
    <submittedName>
        <fullName evidence="3">Uncharacterized protein</fullName>
    </submittedName>
</protein>
<evidence type="ECO:0000313" key="3">
    <source>
        <dbReference type="EMBL" id="KAJ8659673.1"/>
    </source>
</evidence>
<proteinExistence type="predicted"/>
<accession>A0AAD7V5D0</accession>
<sequence>MKTTLILVLFAIFAIAFGAPCHHKDKKPNHGHHDHPPHHGGDEPAPRKGGDITQVQSAGAPGNNNSGIGGLLGLSALNGDINILGKQVKSSSTTMTQNANA</sequence>
<dbReference type="RefSeq" id="XP_058344586.1">
    <property type="nucleotide sequence ID" value="XM_058484709.1"/>
</dbReference>
<dbReference type="GeneID" id="83212065"/>
<dbReference type="Proteomes" id="UP001234581">
    <property type="component" value="Unassembled WGS sequence"/>
</dbReference>
<feature type="signal peptide" evidence="2">
    <location>
        <begin position="1"/>
        <end position="18"/>
    </location>
</feature>
<gene>
    <name evidence="3" type="ORF">O0I10_004652</name>
</gene>
<feature type="compositionally biased region" description="Basic residues" evidence="1">
    <location>
        <begin position="22"/>
        <end position="36"/>
    </location>
</feature>
<comment type="caution">
    <text evidence="3">The sequence shown here is derived from an EMBL/GenBank/DDBJ whole genome shotgun (WGS) entry which is preliminary data.</text>
</comment>
<keyword evidence="4" id="KW-1185">Reference proteome</keyword>
<organism evidence="3 4">
    <name type="scientific">Lichtheimia ornata</name>
    <dbReference type="NCBI Taxonomy" id="688661"/>
    <lineage>
        <taxon>Eukaryota</taxon>
        <taxon>Fungi</taxon>
        <taxon>Fungi incertae sedis</taxon>
        <taxon>Mucoromycota</taxon>
        <taxon>Mucoromycotina</taxon>
        <taxon>Mucoromycetes</taxon>
        <taxon>Mucorales</taxon>
        <taxon>Lichtheimiaceae</taxon>
        <taxon>Lichtheimia</taxon>
    </lineage>
</organism>
<dbReference type="AlphaFoldDB" id="A0AAD7V5D0"/>